<reference evidence="1" key="1">
    <citation type="submission" date="2020-05" db="EMBL/GenBank/DDBJ databases">
        <authorList>
            <person name="Chiriac C."/>
            <person name="Salcher M."/>
            <person name="Ghai R."/>
            <person name="Kavagutti S V."/>
        </authorList>
    </citation>
    <scope>NUCLEOTIDE SEQUENCE</scope>
</reference>
<proteinExistence type="predicted"/>
<gene>
    <name evidence="1" type="ORF">UFOPK1505_00429</name>
</gene>
<accession>A0A6J6C1P3</accession>
<protein>
    <submittedName>
        <fullName evidence="1">Unannotated protein</fullName>
    </submittedName>
</protein>
<name>A0A6J6C1P3_9ZZZZ</name>
<dbReference type="AlphaFoldDB" id="A0A6J6C1P3"/>
<dbReference type="EMBL" id="CAEZSS010000061">
    <property type="protein sequence ID" value="CAB4544927.1"/>
    <property type="molecule type" value="Genomic_DNA"/>
</dbReference>
<sequence length="73" mass="7746">MPVTTGISKFETASVDNLPRPGMLKTYSVITAPPSRAPRSKPKTVTIGVIAPRSTCLELIFPPDNPLALAVLT</sequence>
<organism evidence="1">
    <name type="scientific">freshwater metagenome</name>
    <dbReference type="NCBI Taxonomy" id="449393"/>
    <lineage>
        <taxon>unclassified sequences</taxon>
        <taxon>metagenomes</taxon>
        <taxon>ecological metagenomes</taxon>
    </lineage>
</organism>
<evidence type="ECO:0000313" key="1">
    <source>
        <dbReference type="EMBL" id="CAB4544927.1"/>
    </source>
</evidence>